<sequence length="297" mass="33740">MWHFISEHISEATGQFFNCQRAEPVTGGHTHACFIIKDERHRYFVKTRLYDDTQQLFHEAEGLEALSQTNTILVPKVICHGVTKNETPNMEYLVLCHCRFVTPDLNSYFVLGEKLAQLHSVNAHTSYGWPHDNFIGLSVQTNGRAASWADFFAEQRLGSMFERLIASNVWQKSDGNADDIVEYARNVLSLHQPPPSLLHGDLWQGNVGFTAKGPVIYDPAVYVGDAETDLAMAELFGGFPDIFFKGYNNTSPIEKNYIQRKPIYQLYHILNHGLLFGAHYIVQAKDIISDIQRTKYA</sequence>
<dbReference type="PANTHER" id="PTHR12149:SF8">
    <property type="entry name" value="PROTEIN-RIBULOSAMINE 3-KINASE"/>
    <property type="match status" value="1"/>
</dbReference>
<evidence type="ECO:0000256" key="2">
    <source>
        <dbReference type="PIRNR" id="PIRNR006221"/>
    </source>
</evidence>
<dbReference type="RefSeq" id="WP_163105488.1">
    <property type="nucleotide sequence ID" value="NZ_JAAAWO010000003.1"/>
</dbReference>
<dbReference type="Proteomes" id="UP000471381">
    <property type="component" value="Unassembled WGS sequence"/>
</dbReference>
<dbReference type="EMBL" id="JAAAWO010000003">
    <property type="protein sequence ID" value="NDW14926.1"/>
    <property type="molecule type" value="Genomic_DNA"/>
</dbReference>
<accession>A0A6N9TG79</accession>
<dbReference type="Gene3D" id="3.30.200.20">
    <property type="entry name" value="Phosphorylase Kinase, domain 1"/>
    <property type="match status" value="1"/>
</dbReference>
<dbReference type="AlphaFoldDB" id="A0A6N9TG79"/>
<dbReference type="Pfam" id="PF03881">
    <property type="entry name" value="Fructosamin_kin"/>
    <property type="match status" value="1"/>
</dbReference>
<evidence type="ECO:0000256" key="1">
    <source>
        <dbReference type="ARBA" id="ARBA00009460"/>
    </source>
</evidence>
<dbReference type="InterPro" id="IPR016477">
    <property type="entry name" value="Fructo-/Ketosamine-3-kinase"/>
</dbReference>
<keyword evidence="4" id="KW-1185">Reference proteome</keyword>
<evidence type="ECO:0000313" key="3">
    <source>
        <dbReference type="EMBL" id="NDW14926.1"/>
    </source>
</evidence>
<dbReference type="PIRSF" id="PIRSF006221">
    <property type="entry name" value="Ketosamine-3-kinase"/>
    <property type="match status" value="1"/>
</dbReference>
<dbReference type="GO" id="GO:0016301">
    <property type="term" value="F:kinase activity"/>
    <property type="evidence" value="ECO:0007669"/>
    <property type="project" value="UniProtKB-UniRule"/>
</dbReference>
<dbReference type="PANTHER" id="PTHR12149">
    <property type="entry name" value="FRUCTOSAMINE 3 KINASE-RELATED PROTEIN"/>
    <property type="match status" value="1"/>
</dbReference>
<dbReference type="InterPro" id="IPR011009">
    <property type="entry name" value="Kinase-like_dom_sf"/>
</dbReference>
<keyword evidence="2 3" id="KW-0808">Transferase</keyword>
<evidence type="ECO:0000313" key="4">
    <source>
        <dbReference type="Proteomes" id="UP000471381"/>
    </source>
</evidence>
<keyword evidence="2" id="KW-0418">Kinase</keyword>
<protein>
    <submittedName>
        <fullName evidence="3">Phosphotransferase</fullName>
    </submittedName>
</protein>
<name>A0A6N9TG79_9ALTE</name>
<dbReference type="SUPFAM" id="SSF56112">
    <property type="entry name" value="Protein kinase-like (PK-like)"/>
    <property type="match status" value="1"/>
</dbReference>
<organism evidence="3 4">
    <name type="scientific">Alteromonas genovensis</name>
    <dbReference type="NCBI Taxonomy" id="471225"/>
    <lineage>
        <taxon>Bacteria</taxon>
        <taxon>Pseudomonadati</taxon>
        <taxon>Pseudomonadota</taxon>
        <taxon>Gammaproteobacteria</taxon>
        <taxon>Alteromonadales</taxon>
        <taxon>Alteromonadaceae</taxon>
        <taxon>Alteromonas/Salinimonas group</taxon>
        <taxon>Alteromonas</taxon>
    </lineage>
</organism>
<dbReference type="Gene3D" id="3.90.1200.10">
    <property type="match status" value="1"/>
</dbReference>
<comment type="caution">
    <text evidence="3">The sequence shown here is derived from an EMBL/GenBank/DDBJ whole genome shotgun (WGS) entry which is preliminary data.</text>
</comment>
<gene>
    <name evidence="3" type="ORF">GTQ48_05200</name>
</gene>
<comment type="similarity">
    <text evidence="1 2">Belongs to the fructosamine kinase family.</text>
</comment>
<reference evidence="3 4" key="1">
    <citation type="submission" date="2020-01" db="EMBL/GenBank/DDBJ databases">
        <title>Genomes of bacteria type strains.</title>
        <authorList>
            <person name="Chen J."/>
            <person name="Zhu S."/>
            <person name="Yang J."/>
        </authorList>
    </citation>
    <scope>NUCLEOTIDE SEQUENCE [LARGE SCALE GENOMIC DNA]</scope>
    <source>
        <strain evidence="3 4">LMG 24078</strain>
    </source>
</reference>
<proteinExistence type="inferred from homology"/>